<protein>
    <submittedName>
        <fullName evidence="2">Alpha/beta hydrolase fold family protein</fullName>
    </submittedName>
</protein>
<keyword evidence="3" id="KW-1185">Reference proteome</keyword>
<comment type="caution">
    <text evidence="2">The sequence shown here is derived from an EMBL/GenBank/DDBJ whole genome shotgun (WGS) entry which is preliminary data.</text>
</comment>
<dbReference type="InterPro" id="IPR029058">
    <property type="entry name" value="AB_hydrolase_fold"/>
</dbReference>
<accession>A0A1C1C7G9</accession>
<dbReference type="STRING" id="86049.A0A1C1C7G9"/>
<dbReference type="Proteomes" id="UP000094526">
    <property type="component" value="Unassembled WGS sequence"/>
</dbReference>
<dbReference type="InterPro" id="IPR050228">
    <property type="entry name" value="Carboxylesterase_BioH"/>
</dbReference>
<keyword evidence="2" id="KW-0378">Hydrolase</keyword>
<dbReference type="AlphaFoldDB" id="A0A1C1C7G9"/>
<gene>
    <name evidence="2" type="ORF">CLCR_05879</name>
</gene>
<dbReference type="SUPFAM" id="SSF53474">
    <property type="entry name" value="alpha/beta-Hydrolases"/>
    <property type="match status" value="1"/>
</dbReference>
<dbReference type="GO" id="GO:0016787">
    <property type="term" value="F:hydrolase activity"/>
    <property type="evidence" value="ECO:0007669"/>
    <property type="project" value="UniProtKB-KW"/>
</dbReference>
<evidence type="ECO:0000313" key="2">
    <source>
        <dbReference type="EMBL" id="OCT44474.1"/>
    </source>
</evidence>
<evidence type="ECO:0000259" key="1">
    <source>
        <dbReference type="Pfam" id="PF12697"/>
    </source>
</evidence>
<name>A0A1C1C7G9_9EURO</name>
<dbReference type="OrthoDB" id="408373at2759"/>
<dbReference type="PANTHER" id="PTHR43194:SF2">
    <property type="entry name" value="PEROXISOMAL MEMBRANE PROTEIN LPX1"/>
    <property type="match status" value="1"/>
</dbReference>
<dbReference type="InterPro" id="IPR000073">
    <property type="entry name" value="AB_hydrolase_1"/>
</dbReference>
<dbReference type="VEuPathDB" id="FungiDB:G647_07156"/>
<dbReference type="Pfam" id="PF12697">
    <property type="entry name" value="Abhydrolase_6"/>
    <property type="match status" value="1"/>
</dbReference>
<evidence type="ECO:0000313" key="3">
    <source>
        <dbReference type="Proteomes" id="UP000094526"/>
    </source>
</evidence>
<dbReference type="VEuPathDB" id="FungiDB:CLCR_05879"/>
<sequence>MTATDVVSLLKAKFAAIESAINADQDFQISASKISSLAFAVTSSEANGAVIFSIQKGVVRVHEGAASDASFTLSARPRDWTLFFEERPPRPHQSYWGILRTFGDQEGVGISGDVAAFGRNARLWRIALDRARDAQNGVETKSIEEIPREELDELDEEDSIVGRYTWVDLPVWGRSKIFYETAGSGAQDLLLLHTAGADSRQNHSLMNNKQLRERCTMYAFDLPGHGRSLPGSKQLPQGYANSEEPYVAAIAQIIRRLRLRSPIVSGASMAGHVCLALAMRAKEIGVGGVIPLEGCEHIPFTQPSYELAGDLNEAVINPERVCGMIAPTAPEYYKRLIWWIYSSQGVDIFAGDLKFYFHGWNGKGRLESIDTKECPVYMLTGEYDYSCTAEMSAETARKIPGAMFEEMKGLGHFPATEDPVAFLPYFTKALDFVMAERRKHNLNGVNGVNGTNGH</sequence>
<feature type="domain" description="AB hydrolase-1" evidence="1">
    <location>
        <begin position="189"/>
        <end position="422"/>
    </location>
</feature>
<dbReference type="EMBL" id="LGRB01000020">
    <property type="protein sequence ID" value="OCT44474.1"/>
    <property type="molecule type" value="Genomic_DNA"/>
</dbReference>
<organism evidence="2 3">
    <name type="scientific">Cladophialophora carrionii</name>
    <dbReference type="NCBI Taxonomy" id="86049"/>
    <lineage>
        <taxon>Eukaryota</taxon>
        <taxon>Fungi</taxon>
        <taxon>Dikarya</taxon>
        <taxon>Ascomycota</taxon>
        <taxon>Pezizomycotina</taxon>
        <taxon>Eurotiomycetes</taxon>
        <taxon>Chaetothyriomycetidae</taxon>
        <taxon>Chaetothyriales</taxon>
        <taxon>Herpotrichiellaceae</taxon>
        <taxon>Cladophialophora</taxon>
    </lineage>
</organism>
<reference evidence="3" key="1">
    <citation type="submission" date="2015-07" db="EMBL/GenBank/DDBJ databases">
        <authorList>
            <person name="Teixeira M.M."/>
            <person name="Souza R.C."/>
            <person name="Almeida L.G."/>
            <person name="Vicente V.A."/>
            <person name="de Hoog S."/>
            <person name="Bocca A.L."/>
            <person name="de Almeida S.R."/>
            <person name="Vasconcelos A.T."/>
            <person name="Felipe M.S."/>
        </authorList>
    </citation>
    <scope>NUCLEOTIDE SEQUENCE [LARGE SCALE GENOMIC DNA]</scope>
    <source>
        <strain evidence="3">KSF</strain>
    </source>
</reference>
<dbReference type="PANTHER" id="PTHR43194">
    <property type="entry name" value="HYDROLASE ALPHA/BETA FOLD FAMILY"/>
    <property type="match status" value="1"/>
</dbReference>
<dbReference type="eggNOG" id="ENOG502QV46">
    <property type="taxonomic scope" value="Eukaryota"/>
</dbReference>
<proteinExistence type="predicted"/>
<dbReference type="Gene3D" id="3.40.50.1820">
    <property type="entry name" value="alpha/beta hydrolase"/>
    <property type="match status" value="1"/>
</dbReference>